<dbReference type="PROSITE" id="PS50042">
    <property type="entry name" value="CNMP_BINDING_3"/>
    <property type="match status" value="1"/>
</dbReference>
<feature type="domain" description="CBS" evidence="5">
    <location>
        <begin position="166"/>
        <end position="240"/>
    </location>
</feature>
<feature type="domain" description="CBS" evidence="5">
    <location>
        <begin position="248"/>
        <end position="304"/>
    </location>
</feature>
<dbReference type="CDD" id="cd04587">
    <property type="entry name" value="CBS_pair_CAP-ED_NT_Pol-beta-like_DUF294_assoc"/>
    <property type="match status" value="1"/>
</dbReference>
<dbReference type="Gene3D" id="3.10.580.10">
    <property type="entry name" value="CBS-domain"/>
    <property type="match status" value="1"/>
</dbReference>
<evidence type="ECO:0000313" key="7">
    <source>
        <dbReference type="Proteomes" id="UP000622604"/>
    </source>
</evidence>
<keyword evidence="1 2" id="KW-0129">CBS domain</keyword>
<dbReference type="AlphaFoldDB" id="A0A8H9M0T1"/>
<dbReference type="PANTHER" id="PTHR43080">
    <property type="entry name" value="CBS DOMAIN-CONTAINING PROTEIN CBSX3, MITOCHONDRIAL"/>
    <property type="match status" value="1"/>
</dbReference>
<protein>
    <submittedName>
        <fullName evidence="6">Cyclic nucleotide-binding protein</fullName>
    </submittedName>
</protein>
<dbReference type="SUPFAM" id="SSF54631">
    <property type="entry name" value="CBS-domain pair"/>
    <property type="match status" value="1"/>
</dbReference>
<dbReference type="InterPro" id="IPR005105">
    <property type="entry name" value="GlnD_Uridyltrans_N"/>
</dbReference>
<dbReference type="Pfam" id="PF00027">
    <property type="entry name" value="cNMP_binding"/>
    <property type="match status" value="1"/>
</dbReference>
<evidence type="ECO:0000313" key="6">
    <source>
        <dbReference type="EMBL" id="GGZ67034.1"/>
    </source>
</evidence>
<dbReference type="PANTHER" id="PTHR43080:SF2">
    <property type="entry name" value="CBS DOMAIN-CONTAINING PROTEIN"/>
    <property type="match status" value="1"/>
</dbReference>
<dbReference type="CDD" id="cd05401">
    <property type="entry name" value="NT_GlnE_GlnD_like"/>
    <property type="match status" value="1"/>
</dbReference>
<dbReference type="EMBL" id="BMZC01000007">
    <property type="protein sequence ID" value="GGZ67034.1"/>
    <property type="molecule type" value="Genomic_DNA"/>
</dbReference>
<dbReference type="InterPro" id="IPR018821">
    <property type="entry name" value="DUF294_put_nucleoTrafse_sb-bd"/>
</dbReference>
<evidence type="ECO:0000256" key="1">
    <source>
        <dbReference type="ARBA" id="ARBA00023122"/>
    </source>
</evidence>
<dbReference type="PROSITE" id="PS51371">
    <property type="entry name" value="CBS"/>
    <property type="match status" value="2"/>
</dbReference>
<dbReference type="Pfam" id="PF00571">
    <property type="entry name" value="CBS"/>
    <property type="match status" value="1"/>
</dbReference>
<dbReference type="InterPro" id="IPR051257">
    <property type="entry name" value="Diverse_CBS-Domain"/>
</dbReference>
<dbReference type="GO" id="GO:0008773">
    <property type="term" value="F:[protein-PII] uridylyltransferase activity"/>
    <property type="evidence" value="ECO:0007669"/>
    <property type="project" value="InterPro"/>
</dbReference>
<evidence type="ECO:0000256" key="3">
    <source>
        <dbReference type="SAM" id="MobiDB-lite"/>
    </source>
</evidence>
<name>A0A8H9M0T1_9ALTE</name>
<dbReference type="Proteomes" id="UP000622604">
    <property type="component" value="Unassembled WGS sequence"/>
</dbReference>
<proteinExistence type="predicted"/>
<feature type="region of interest" description="Disordered" evidence="3">
    <location>
        <begin position="197"/>
        <end position="218"/>
    </location>
</feature>
<sequence length="646" mass="73866">MFPSYMDCFYMAIEQVEVTDFFQRHKPFSDIPQQELSHLASRVEIAYFKAGSPILTFGQDNQHWFVIRSGAVEVFRRDGELYNRLGEGNFFGELGLMRNRPVRFPVVALEDTLVYLIDADTFNHLFDNDEQFADYVEVEDRSRLRDPSPDKKDNDSLLTAKVEKLIGQLPLILPPNTSVQEAALRMTEEGVSSVLISNEQVPNNQASTENNDDETDDEPVIGIVTDVDIRSRLVAQGLDLSTPVTDIMTSQLNTVQSNQYVFEAMMLMLKHKVMHLPVLKNSRPIGLISHQDILRYESQNSLFVVKSIFSAQNVDELATLKEEVHACFSRMVDEDANSQMIGSAMAVIGRSFKQRLLELAEEAFGPPPIPYCFLALGSMARDEQLIVTDQDNALVLDNRFEPKVHDEYFSKLANFVCDGLDRCGYTYCKGGIMATNKKWRQPLNVWEQYFTQWIEKPTPETLLNSAIFFDLDGVWGKKVWAEKLNRLIRQKAHKNSRFLACMARNALLRTPPLGFFKDFVMETDGRQTNSINMKRRGTAPIADLIRVHALSVGAKGRNSFSRLNDVIDAKILPPGRGADLRDALEFIAMVRIRHQAFDLEMNRVPDNDIEPEYLSDFERKNLRDAFQILSDAQKYMKYRYQPGRHL</sequence>
<dbReference type="Gene3D" id="2.60.120.10">
    <property type="entry name" value="Jelly Rolls"/>
    <property type="match status" value="1"/>
</dbReference>
<gene>
    <name evidence="6" type="ORF">GCM10011274_26880</name>
</gene>
<feature type="domain" description="Cyclic nucleotide-binding" evidence="4">
    <location>
        <begin position="27"/>
        <end position="126"/>
    </location>
</feature>
<reference evidence="6" key="1">
    <citation type="journal article" date="2014" name="Int. J. Syst. Evol. Microbiol.">
        <title>Complete genome sequence of Corynebacterium casei LMG S-19264T (=DSM 44701T), isolated from a smear-ripened cheese.</title>
        <authorList>
            <consortium name="US DOE Joint Genome Institute (JGI-PGF)"/>
            <person name="Walter F."/>
            <person name="Albersmeier A."/>
            <person name="Kalinowski J."/>
            <person name="Ruckert C."/>
        </authorList>
    </citation>
    <scope>NUCLEOTIDE SEQUENCE</scope>
    <source>
        <strain evidence="6">KCTC 32337</strain>
    </source>
</reference>
<dbReference type="InterPro" id="IPR046342">
    <property type="entry name" value="CBS_dom_sf"/>
</dbReference>
<comment type="caution">
    <text evidence="6">The sequence shown here is derived from an EMBL/GenBank/DDBJ whole genome shotgun (WGS) entry which is preliminary data.</text>
</comment>
<evidence type="ECO:0000259" key="4">
    <source>
        <dbReference type="PROSITE" id="PS50042"/>
    </source>
</evidence>
<dbReference type="InterPro" id="IPR014710">
    <property type="entry name" value="RmlC-like_jellyroll"/>
</dbReference>
<dbReference type="Pfam" id="PF10335">
    <property type="entry name" value="DUF294_C"/>
    <property type="match status" value="1"/>
</dbReference>
<feature type="compositionally biased region" description="Polar residues" evidence="3">
    <location>
        <begin position="197"/>
        <end position="207"/>
    </location>
</feature>
<evidence type="ECO:0000256" key="2">
    <source>
        <dbReference type="PROSITE-ProRule" id="PRU00703"/>
    </source>
</evidence>
<dbReference type="SUPFAM" id="SSF51206">
    <property type="entry name" value="cAMP-binding domain-like"/>
    <property type="match status" value="1"/>
</dbReference>
<accession>A0A8H9M0T1</accession>
<evidence type="ECO:0000259" key="5">
    <source>
        <dbReference type="PROSITE" id="PS51371"/>
    </source>
</evidence>
<dbReference type="InterPro" id="IPR000595">
    <property type="entry name" value="cNMP-bd_dom"/>
</dbReference>
<dbReference type="SMART" id="SM00100">
    <property type="entry name" value="cNMP"/>
    <property type="match status" value="1"/>
</dbReference>
<dbReference type="InterPro" id="IPR000644">
    <property type="entry name" value="CBS_dom"/>
</dbReference>
<dbReference type="Pfam" id="PF03445">
    <property type="entry name" value="DUF294"/>
    <property type="match status" value="1"/>
</dbReference>
<dbReference type="CDD" id="cd00038">
    <property type="entry name" value="CAP_ED"/>
    <property type="match status" value="1"/>
</dbReference>
<organism evidence="6 7">
    <name type="scientific">Paraglaciecola chathamensis</name>
    <dbReference type="NCBI Taxonomy" id="368405"/>
    <lineage>
        <taxon>Bacteria</taxon>
        <taxon>Pseudomonadati</taxon>
        <taxon>Pseudomonadota</taxon>
        <taxon>Gammaproteobacteria</taxon>
        <taxon>Alteromonadales</taxon>
        <taxon>Alteromonadaceae</taxon>
        <taxon>Paraglaciecola</taxon>
    </lineage>
</organism>
<dbReference type="InterPro" id="IPR018490">
    <property type="entry name" value="cNMP-bd_dom_sf"/>
</dbReference>
<dbReference type="SMART" id="SM00116">
    <property type="entry name" value="CBS"/>
    <property type="match status" value="2"/>
</dbReference>
<reference evidence="6" key="2">
    <citation type="submission" date="2020-09" db="EMBL/GenBank/DDBJ databases">
        <authorList>
            <person name="Sun Q."/>
            <person name="Kim S."/>
        </authorList>
    </citation>
    <scope>NUCLEOTIDE SEQUENCE</scope>
    <source>
        <strain evidence="6">KCTC 32337</strain>
    </source>
</reference>